<dbReference type="AlphaFoldDB" id="T1BR12"/>
<gene>
    <name evidence="4" type="ORF">B1B_03838</name>
</gene>
<dbReference type="InterPro" id="IPR023485">
    <property type="entry name" value="Ptyr_pPase"/>
</dbReference>
<dbReference type="GO" id="GO:0046685">
    <property type="term" value="P:response to arsenic-containing substance"/>
    <property type="evidence" value="ECO:0007669"/>
    <property type="project" value="UniProtKB-KW"/>
</dbReference>
<dbReference type="SUPFAM" id="SSF52788">
    <property type="entry name" value="Phosphotyrosine protein phosphatases I"/>
    <property type="match status" value="1"/>
</dbReference>
<dbReference type="EMBL" id="AUZY01002383">
    <property type="protein sequence ID" value="EQD72302.1"/>
    <property type="molecule type" value="Genomic_DNA"/>
</dbReference>
<dbReference type="SMART" id="SM00226">
    <property type="entry name" value="LMWPc"/>
    <property type="match status" value="1"/>
</dbReference>
<evidence type="ECO:0000256" key="1">
    <source>
        <dbReference type="ARBA" id="ARBA00022849"/>
    </source>
</evidence>
<dbReference type="Gene3D" id="3.40.50.2300">
    <property type="match status" value="1"/>
</dbReference>
<organism evidence="4">
    <name type="scientific">mine drainage metagenome</name>
    <dbReference type="NCBI Taxonomy" id="410659"/>
    <lineage>
        <taxon>unclassified sequences</taxon>
        <taxon>metagenomes</taxon>
        <taxon>ecological metagenomes</taxon>
    </lineage>
</organism>
<sequence length="220" mass="23529">MHERVRAECRVPPPGTWDPSDGRRIPMTQPEVVLFLCVGNSARSLMAEAMFNADPPTGWTATSAGTRPAPAAHPRTGPMLREIGLDLPPHPPRQLTPEMIDRARLRITMGCRDDAACPARLAAVEVRDWALPDPVPLDDHGFRAVRDRLAGLVRDLRTELALAGRPRTGLVRPPRSDRRDGSSGAPPHDPAASPAAAEAPRSPGESGSTVPGPSGQLDVV</sequence>
<dbReference type="PANTHER" id="PTHR43428:SF1">
    <property type="entry name" value="ARSENATE REDUCTASE"/>
    <property type="match status" value="1"/>
</dbReference>
<feature type="region of interest" description="Disordered" evidence="2">
    <location>
        <begin position="164"/>
        <end position="220"/>
    </location>
</feature>
<evidence type="ECO:0000259" key="3">
    <source>
        <dbReference type="SMART" id="SM00226"/>
    </source>
</evidence>
<feature type="region of interest" description="Disordered" evidence="2">
    <location>
        <begin position="1"/>
        <end position="24"/>
    </location>
</feature>
<name>T1BR12_9ZZZZ</name>
<feature type="compositionally biased region" description="Low complexity" evidence="2">
    <location>
        <begin position="182"/>
        <end position="206"/>
    </location>
</feature>
<keyword evidence="4" id="KW-0378">Hydrolase</keyword>
<dbReference type="GO" id="GO:0004725">
    <property type="term" value="F:protein tyrosine phosphatase activity"/>
    <property type="evidence" value="ECO:0007669"/>
    <property type="project" value="UniProtKB-EC"/>
</dbReference>
<evidence type="ECO:0000313" key="4">
    <source>
        <dbReference type="EMBL" id="EQD72302.1"/>
    </source>
</evidence>
<protein>
    <submittedName>
        <fullName evidence="4">Protein-tyrosine phosphatase, low molecular weight</fullName>
        <ecNumber evidence="4">3.1.3.48</ecNumber>
    </submittedName>
</protein>
<reference evidence="4" key="2">
    <citation type="journal article" date="2014" name="ISME J.">
        <title>Microbial stratification in low pH oxic and suboxic macroscopic growths along an acid mine drainage.</title>
        <authorList>
            <person name="Mendez-Garcia C."/>
            <person name="Mesa V."/>
            <person name="Sprenger R.R."/>
            <person name="Richter M."/>
            <person name="Diez M.S."/>
            <person name="Solano J."/>
            <person name="Bargiela R."/>
            <person name="Golyshina O.V."/>
            <person name="Manteca A."/>
            <person name="Ramos J.L."/>
            <person name="Gallego J.R."/>
            <person name="Llorente I."/>
            <person name="Martins Dos Santos V.A."/>
            <person name="Jensen O.N."/>
            <person name="Pelaez A.I."/>
            <person name="Sanchez J."/>
            <person name="Ferrer M."/>
        </authorList>
    </citation>
    <scope>NUCLEOTIDE SEQUENCE</scope>
</reference>
<evidence type="ECO:0000256" key="2">
    <source>
        <dbReference type="SAM" id="MobiDB-lite"/>
    </source>
</evidence>
<dbReference type="PANTHER" id="PTHR43428">
    <property type="entry name" value="ARSENATE REDUCTASE"/>
    <property type="match status" value="1"/>
</dbReference>
<dbReference type="EC" id="3.1.3.48" evidence="4"/>
<reference evidence="4" key="1">
    <citation type="submission" date="2013-08" db="EMBL/GenBank/DDBJ databases">
        <authorList>
            <person name="Mendez C."/>
            <person name="Richter M."/>
            <person name="Ferrer M."/>
            <person name="Sanchez J."/>
        </authorList>
    </citation>
    <scope>NUCLEOTIDE SEQUENCE</scope>
</reference>
<dbReference type="Pfam" id="PF01451">
    <property type="entry name" value="LMWPc"/>
    <property type="match status" value="1"/>
</dbReference>
<dbReference type="InterPro" id="IPR036196">
    <property type="entry name" value="Ptyr_pPase_sf"/>
</dbReference>
<feature type="non-terminal residue" evidence="4">
    <location>
        <position position="220"/>
    </location>
</feature>
<proteinExistence type="predicted"/>
<keyword evidence="1" id="KW-0059">Arsenical resistance</keyword>
<comment type="caution">
    <text evidence="4">The sequence shown here is derived from an EMBL/GenBank/DDBJ whole genome shotgun (WGS) entry which is preliminary data.</text>
</comment>
<accession>T1BR12</accession>
<feature type="domain" description="Phosphotyrosine protein phosphatase I" evidence="3">
    <location>
        <begin position="31"/>
        <end position="159"/>
    </location>
</feature>